<sequence>MSPTPGRNDAALTKLPASAPGVNELVAGAIVLTTGGALPEQHLAPGDRGITEDSGAAALRGLRHHATRAERIATCAGRLVMPAPRPTTCCPRRRRFCCATCGSGSSSGPKGR</sequence>
<dbReference type="EMBL" id="FNAV01000005">
    <property type="protein sequence ID" value="SDE57561.1"/>
    <property type="molecule type" value="Genomic_DNA"/>
</dbReference>
<name>A0A1G7E1N1_9RHOB</name>
<dbReference type="Proteomes" id="UP000198994">
    <property type="component" value="Unassembled WGS sequence"/>
</dbReference>
<accession>A0A1G7E1N1</accession>
<organism evidence="1 2">
    <name type="scientific">Salipiger thiooxidans</name>
    <dbReference type="NCBI Taxonomy" id="282683"/>
    <lineage>
        <taxon>Bacteria</taxon>
        <taxon>Pseudomonadati</taxon>
        <taxon>Pseudomonadota</taxon>
        <taxon>Alphaproteobacteria</taxon>
        <taxon>Rhodobacterales</taxon>
        <taxon>Roseobacteraceae</taxon>
        <taxon>Salipiger</taxon>
    </lineage>
</organism>
<keyword evidence="2" id="KW-1185">Reference proteome</keyword>
<evidence type="ECO:0000313" key="1">
    <source>
        <dbReference type="EMBL" id="SDE57561.1"/>
    </source>
</evidence>
<reference evidence="2" key="1">
    <citation type="submission" date="2016-10" db="EMBL/GenBank/DDBJ databases">
        <authorList>
            <person name="Varghese N."/>
            <person name="Submissions S."/>
        </authorList>
    </citation>
    <scope>NUCLEOTIDE SEQUENCE [LARGE SCALE GENOMIC DNA]</scope>
    <source>
        <strain evidence="2">DSM 10146</strain>
    </source>
</reference>
<proteinExistence type="predicted"/>
<gene>
    <name evidence="1" type="ORF">SAMN04488105_10566</name>
</gene>
<evidence type="ECO:0000313" key="2">
    <source>
        <dbReference type="Proteomes" id="UP000198994"/>
    </source>
</evidence>
<protein>
    <submittedName>
        <fullName evidence="1">Uncharacterized protein</fullName>
    </submittedName>
</protein>
<dbReference type="AlphaFoldDB" id="A0A1G7E1N1"/>